<dbReference type="AlphaFoldDB" id="A0A382QS30"/>
<sequence length="38" mass="4389">MQSARRGYEAFEEQSTIVGITPKMTEVIIVRKRISVTY</sequence>
<gene>
    <name evidence="1" type="ORF">METZ01_LOCUS339995</name>
</gene>
<organism evidence="1">
    <name type="scientific">marine metagenome</name>
    <dbReference type="NCBI Taxonomy" id="408172"/>
    <lineage>
        <taxon>unclassified sequences</taxon>
        <taxon>metagenomes</taxon>
        <taxon>ecological metagenomes</taxon>
    </lineage>
</organism>
<accession>A0A382QS30</accession>
<reference evidence="1" key="1">
    <citation type="submission" date="2018-05" db="EMBL/GenBank/DDBJ databases">
        <authorList>
            <person name="Lanie J.A."/>
            <person name="Ng W.-L."/>
            <person name="Kazmierczak K.M."/>
            <person name="Andrzejewski T.M."/>
            <person name="Davidsen T.M."/>
            <person name="Wayne K.J."/>
            <person name="Tettelin H."/>
            <person name="Glass J.I."/>
            <person name="Rusch D."/>
            <person name="Podicherti R."/>
            <person name="Tsui H.-C.T."/>
            <person name="Winkler M.E."/>
        </authorList>
    </citation>
    <scope>NUCLEOTIDE SEQUENCE</scope>
</reference>
<name>A0A382QS30_9ZZZZ</name>
<dbReference type="EMBL" id="UINC01115829">
    <property type="protein sequence ID" value="SVC87141.1"/>
    <property type="molecule type" value="Genomic_DNA"/>
</dbReference>
<protein>
    <submittedName>
        <fullName evidence="1">Uncharacterized protein</fullName>
    </submittedName>
</protein>
<proteinExistence type="predicted"/>
<evidence type="ECO:0000313" key="1">
    <source>
        <dbReference type="EMBL" id="SVC87141.1"/>
    </source>
</evidence>